<dbReference type="InterPro" id="IPR001433">
    <property type="entry name" value="OxRdtase_FAD/NAD-bd"/>
</dbReference>
<feature type="binding site" evidence="12">
    <location>
        <begin position="165"/>
        <end position="174"/>
    </location>
    <ligand>
        <name>FMN</name>
        <dbReference type="ChEBI" id="CHEBI:58210"/>
    </ligand>
</feature>
<keyword evidence="2" id="KW-0813">Transport</keyword>
<dbReference type="SUPFAM" id="SSF63380">
    <property type="entry name" value="Riboflavin synthase domain-like"/>
    <property type="match status" value="1"/>
</dbReference>
<dbReference type="GO" id="GO:0050660">
    <property type="term" value="F:flavin adenine dinucleotide binding"/>
    <property type="evidence" value="ECO:0007669"/>
    <property type="project" value="InterPro"/>
</dbReference>
<evidence type="ECO:0000256" key="1">
    <source>
        <dbReference type="ARBA" id="ARBA00012604"/>
    </source>
</evidence>
<dbReference type="GO" id="GO:0016651">
    <property type="term" value="F:oxidoreductase activity, acting on NAD(P)H"/>
    <property type="evidence" value="ECO:0007669"/>
    <property type="project" value="UniProtKB-ARBA"/>
</dbReference>
<dbReference type="CDD" id="cd06199">
    <property type="entry name" value="SiR"/>
    <property type="match status" value="1"/>
</dbReference>
<dbReference type="Pfam" id="PF00667">
    <property type="entry name" value="FAD_binding_1"/>
    <property type="match status" value="1"/>
</dbReference>
<dbReference type="InterPro" id="IPR029039">
    <property type="entry name" value="Flavoprotein-like_sf"/>
</dbReference>
<keyword evidence="6 12" id="KW-0274">FAD</keyword>
<dbReference type="EMBL" id="BMGR01000002">
    <property type="protein sequence ID" value="GGF93812.1"/>
    <property type="molecule type" value="Genomic_DNA"/>
</dbReference>
<feature type="binding site" evidence="12">
    <location>
        <position position="615"/>
    </location>
    <ligand>
        <name>FAD</name>
        <dbReference type="ChEBI" id="CHEBI:57692"/>
    </ligand>
</feature>
<keyword evidence="10" id="KW-0198">Cysteine biosynthesis</keyword>
<evidence type="ECO:0000259" key="13">
    <source>
        <dbReference type="PROSITE" id="PS50902"/>
    </source>
</evidence>
<evidence type="ECO:0000256" key="7">
    <source>
        <dbReference type="ARBA" id="ARBA00022857"/>
    </source>
</evidence>
<evidence type="ECO:0000256" key="6">
    <source>
        <dbReference type="ARBA" id="ARBA00022827"/>
    </source>
</evidence>
<dbReference type="InterPro" id="IPR017938">
    <property type="entry name" value="Riboflavin_synthase-like_b-brl"/>
</dbReference>
<keyword evidence="5 12" id="KW-0288">FMN</keyword>
<feature type="binding site" evidence="12">
    <location>
        <begin position="435"/>
        <end position="438"/>
    </location>
    <ligand>
        <name>FAD</name>
        <dbReference type="ChEBI" id="CHEBI:57692"/>
    </ligand>
</feature>
<dbReference type="InterPro" id="IPR023173">
    <property type="entry name" value="NADPH_Cyt_P450_Rdtase_alpha"/>
</dbReference>
<accession>A0A917FPZ2</accession>
<dbReference type="GO" id="GO:0005829">
    <property type="term" value="C:cytosol"/>
    <property type="evidence" value="ECO:0007669"/>
    <property type="project" value="TreeGrafter"/>
</dbReference>
<dbReference type="GO" id="GO:0010181">
    <property type="term" value="F:FMN binding"/>
    <property type="evidence" value="ECO:0007669"/>
    <property type="project" value="InterPro"/>
</dbReference>
<evidence type="ECO:0000256" key="10">
    <source>
        <dbReference type="ARBA" id="ARBA00023192"/>
    </source>
</evidence>
<evidence type="ECO:0000313" key="16">
    <source>
        <dbReference type="Proteomes" id="UP000644756"/>
    </source>
</evidence>
<comment type="catalytic activity">
    <reaction evidence="11">
        <text>hydrogen sulfide + 3 NADP(+) + 3 H2O = sulfite + 3 NADPH + 4 H(+)</text>
        <dbReference type="Rhea" id="RHEA:13801"/>
        <dbReference type="ChEBI" id="CHEBI:15377"/>
        <dbReference type="ChEBI" id="CHEBI:15378"/>
        <dbReference type="ChEBI" id="CHEBI:17359"/>
        <dbReference type="ChEBI" id="CHEBI:29919"/>
        <dbReference type="ChEBI" id="CHEBI:57783"/>
        <dbReference type="ChEBI" id="CHEBI:58349"/>
        <dbReference type="EC" id="1.8.1.2"/>
    </reaction>
</comment>
<feature type="domain" description="Flavodoxin-like" evidence="13">
    <location>
        <begin position="76"/>
        <end position="214"/>
    </location>
</feature>
<gene>
    <name evidence="15" type="primary">cysJ</name>
    <name evidence="15" type="ORF">GCM10010916_08930</name>
</gene>
<reference evidence="15" key="1">
    <citation type="journal article" date="2014" name="Int. J. Syst. Evol. Microbiol.">
        <title>Complete genome sequence of Corynebacterium casei LMG S-19264T (=DSM 44701T), isolated from a smear-ripened cheese.</title>
        <authorList>
            <consortium name="US DOE Joint Genome Institute (JGI-PGF)"/>
            <person name="Walter F."/>
            <person name="Albersmeier A."/>
            <person name="Kalinowski J."/>
            <person name="Ruckert C."/>
        </authorList>
    </citation>
    <scope>NUCLEOTIDE SEQUENCE</scope>
    <source>
        <strain evidence="15">CGMCC 1.12987</strain>
    </source>
</reference>
<dbReference type="PIRSF" id="PIRSF000207">
    <property type="entry name" value="SiR-FP_CysJ"/>
    <property type="match status" value="1"/>
</dbReference>
<proteinExistence type="predicted"/>
<comment type="cofactor">
    <cofactor evidence="12">
        <name>FMN</name>
        <dbReference type="ChEBI" id="CHEBI:58210"/>
    </cofactor>
    <text evidence="12">Binds 1 FMN per subunit.</text>
</comment>
<dbReference type="PROSITE" id="PS50902">
    <property type="entry name" value="FLAVODOXIN_LIKE"/>
    <property type="match status" value="1"/>
</dbReference>
<dbReference type="Pfam" id="PF00175">
    <property type="entry name" value="NAD_binding_1"/>
    <property type="match status" value="1"/>
</dbReference>
<protein>
    <recommendedName>
        <fullName evidence="1">assimilatory sulfite reductase (NADPH)</fullName>
        <ecNumber evidence="1">1.8.1.2</ecNumber>
    </recommendedName>
</protein>
<feature type="binding site" evidence="12">
    <location>
        <begin position="535"/>
        <end position="536"/>
    </location>
    <ligand>
        <name>NADP(+)</name>
        <dbReference type="ChEBI" id="CHEBI:58349"/>
    </ligand>
</feature>
<feature type="binding site" evidence="12">
    <location>
        <position position="335"/>
    </location>
    <ligand>
        <name>FAD</name>
        <dbReference type="ChEBI" id="CHEBI:57692"/>
    </ligand>
</feature>
<sequence length="615" mass="68252">MVLQVTNSPFNQEQADLLNRLLPSLTDVQKVWLTGYLAAFQQVGAPASAAPVPAASADLTASAALTASVPAVSKEVTVLFGSQTGNSHKLAKKLTDKLQEQGFQATVSSMNDFKPNTLKKVQNLLILVSTHGEGDPPDNALPFYEFLHSKRAPQLEGLQFSVLALGDTSYEFFCKTGKDFDQRLEELGGKRLTPRVDCDVDFEDAAAEWMNNVLASLSEGTAVSSLASAGGAAVQIGEQTEYSRSNPFQAVVLENLNLNGRGSDRETRHLELSLEGSNLQYEPGDSLGIYPKNHPRLVGELIEAMGWKPEELVTINKNGEQRSLLEALTSHYEITVLTKPLMEQAAKLFSGSGLQELLVAGREQELRSYIRDRDLLDLVQDYNLKGVPAKDFVSILRKLPPRLYSISSSPQAYPDEVHLTIRKVEYEANGRNRYGVCSTYISEQAEPGEALPVFVQQNPSFKLPENPDAPIIMVGPGTGVAPFRAFLGEREETGAPGKTWLFFGDRHFSTDFLYQVEWQRWLKDGVLTRMDVAFSRDTDEKVYVQHRILENSKELYQWLQDGASIYVCGDEKHMAHDVHAAFATILEREGGLSPEGAAEYLARLQQEKRYQRDVY</sequence>
<evidence type="ECO:0000256" key="8">
    <source>
        <dbReference type="ARBA" id="ARBA00022982"/>
    </source>
</evidence>
<dbReference type="PANTHER" id="PTHR19384:SF128">
    <property type="entry name" value="NADPH OXIDOREDUCTASE A"/>
    <property type="match status" value="1"/>
</dbReference>
<dbReference type="InterPro" id="IPR008254">
    <property type="entry name" value="Flavodoxin/NO_synth"/>
</dbReference>
<evidence type="ECO:0000256" key="12">
    <source>
        <dbReference type="PIRSR" id="PIRSR000207-1"/>
    </source>
</evidence>
<evidence type="ECO:0000256" key="3">
    <source>
        <dbReference type="ARBA" id="ARBA00022605"/>
    </source>
</evidence>
<dbReference type="InterPro" id="IPR003097">
    <property type="entry name" value="CysJ-like_FAD-binding"/>
</dbReference>
<dbReference type="Gene3D" id="3.40.50.80">
    <property type="entry name" value="Nucleotide-binding domain of ferredoxin-NADP reductase (FNR) module"/>
    <property type="match status" value="1"/>
</dbReference>
<comment type="caution">
    <text evidence="15">The sequence shown here is derived from an EMBL/GenBank/DDBJ whole genome shotgun (WGS) entry which is preliminary data.</text>
</comment>
<evidence type="ECO:0000256" key="11">
    <source>
        <dbReference type="ARBA" id="ARBA00052219"/>
    </source>
</evidence>
<dbReference type="EC" id="1.8.1.2" evidence="1"/>
<dbReference type="SUPFAM" id="SSF52218">
    <property type="entry name" value="Flavoproteins"/>
    <property type="match status" value="1"/>
</dbReference>
<feature type="binding site" evidence="12">
    <location>
        <begin position="129"/>
        <end position="132"/>
    </location>
    <ligand>
        <name>FMN</name>
        <dbReference type="ChEBI" id="CHEBI:58210"/>
    </ligand>
</feature>
<feature type="binding site" evidence="12">
    <location>
        <begin position="402"/>
        <end position="405"/>
    </location>
    <ligand>
        <name>FAD</name>
        <dbReference type="ChEBI" id="CHEBI:57692"/>
    </ligand>
</feature>
<dbReference type="PRINTS" id="PR00371">
    <property type="entry name" value="FPNCR"/>
</dbReference>
<dbReference type="InterPro" id="IPR039261">
    <property type="entry name" value="FNR_nucleotide-bd"/>
</dbReference>
<dbReference type="AlphaFoldDB" id="A0A917FPZ2"/>
<name>A0A917FPZ2_9BACL</name>
<evidence type="ECO:0000256" key="2">
    <source>
        <dbReference type="ARBA" id="ARBA00022448"/>
    </source>
</evidence>
<keyword evidence="16" id="KW-1185">Reference proteome</keyword>
<dbReference type="InterPro" id="IPR017927">
    <property type="entry name" value="FAD-bd_FR_type"/>
</dbReference>
<dbReference type="Gene3D" id="2.40.30.10">
    <property type="entry name" value="Translation factors"/>
    <property type="match status" value="1"/>
</dbReference>
<dbReference type="PRINTS" id="PR00369">
    <property type="entry name" value="FLAVODOXIN"/>
</dbReference>
<keyword evidence="4" id="KW-0285">Flavoprotein</keyword>
<dbReference type="PROSITE" id="PS51384">
    <property type="entry name" value="FAD_FR"/>
    <property type="match status" value="1"/>
</dbReference>
<keyword evidence="9" id="KW-0560">Oxidoreductase</keyword>
<evidence type="ECO:0000256" key="4">
    <source>
        <dbReference type="ARBA" id="ARBA00022630"/>
    </source>
</evidence>
<dbReference type="InterPro" id="IPR001709">
    <property type="entry name" value="Flavoprot_Pyr_Nucl_cyt_Rdtase"/>
</dbReference>
<feature type="binding site" evidence="12">
    <location>
        <begin position="541"/>
        <end position="545"/>
    </location>
    <ligand>
        <name>NADP(+)</name>
        <dbReference type="ChEBI" id="CHEBI:58349"/>
    </ligand>
</feature>
<organism evidence="15 16">
    <name type="scientific">Paenibacillus abyssi</name>
    <dbReference type="NCBI Taxonomy" id="1340531"/>
    <lineage>
        <taxon>Bacteria</taxon>
        <taxon>Bacillati</taxon>
        <taxon>Bacillota</taxon>
        <taxon>Bacilli</taxon>
        <taxon>Bacillales</taxon>
        <taxon>Paenibacillaceae</taxon>
        <taxon>Paenibacillus</taxon>
    </lineage>
</organism>
<dbReference type="InterPro" id="IPR001094">
    <property type="entry name" value="Flavdoxin-like"/>
</dbReference>
<evidence type="ECO:0000256" key="5">
    <source>
        <dbReference type="ARBA" id="ARBA00022643"/>
    </source>
</evidence>
<dbReference type="InterPro" id="IPR010199">
    <property type="entry name" value="CysJ"/>
</dbReference>
<evidence type="ECO:0000256" key="9">
    <source>
        <dbReference type="ARBA" id="ARBA00023002"/>
    </source>
</evidence>
<feature type="domain" description="FAD-binding FR-type" evidence="14">
    <location>
        <begin position="245"/>
        <end position="464"/>
    </location>
</feature>
<reference evidence="15" key="2">
    <citation type="submission" date="2020-09" db="EMBL/GenBank/DDBJ databases">
        <authorList>
            <person name="Sun Q."/>
            <person name="Zhou Y."/>
        </authorList>
    </citation>
    <scope>NUCLEOTIDE SEQUENCE</scope>
    <source>
        <strain evidence="15">CGMCC 1.12987</strain>
    </source>
</reference>
<dbReference type="GO" id="GO:0004783">
    <property type="term" value="F:sulfite reductase (NADPH) activity"/>
    <property type="evidence" value="ECO:0007669"/>
    <property type="project" value="UniProtKB-EC"/>
</dbReference>
<dbReference type="FunFam" id="3.40.50.80:FF:000001">
    <property type="entry name" value="NADPH--cytochrome P450 reductase 1"/>
    <property type="match status" value="1"/>
</dbReference>
<comment type="cofactor">
    <cofactor evidence="12">
        <name>FAD</name>
        <dbReference type="ChEBI" id="CHEBI:57692"/>
    </cofactor>
    <text evidence="12">Binds 1 FAD per subunit.</text>
</comment>
<dbReference type="SUPFAM" id="SSF52343">
    <property type="entry name" value="Ferredoxin reductase-like, C-terminal NADP-linked domain"/>
    <property type="match status" value="1"/>
</dbReference>
<keyword evidence="8" id="KW-0249">Electron transport</keyword>
<dbReference type="Gene3D" id="1.20.990.10">
    <property type="entry name" value="NADPH-cytochrome p450 Reductase, Chain A, domain 3"/>
    <property type="match status" value="1"/>
</dbReference>
<evidence type="ECO:0000259" key="14">
    <source>
        <dbReference type="PROSITE" id="PS51384"/>
    </source>
</evidence>
<feature type="binding site" evidence="12">
    <location>
        <position position="426"/>
    </location>
    <ligand>
        <name>FAD</name>
        <dbReference type="ChEBI" id="CHEBI:57692"/>
    </ligand>
</feature>
<keyword evidence="3" id="KW-0028">Amino-acid biosynthesis</keyword>
<feature type="binding site" evidence="12">
    <location>
        <position position="577"/>
    </location>
    <ligand>
        <name>NADP(+)</name>
        <dbReference type="ChEBI" id="CHEBI:58349"/>
    </ligand>
</feature>
<dbReference type="NCBIfam" id="TIGR01931">
    <property type="entry name" value="cysJ"/>
    <property type="match status" value="1"/>
</dbReference>
<dbReference type="Gene3D" id="3.40.50.360">
    <property type="match status" value="1"/>
</dbReference>
<dbReference type="Pfam" id="PF00258">
    <property type="entry name" value="Flavodoxin_1"/>
    <property type="match status" value="1"/>
</dbReference>
<dbReference type="Proteomes" id="UP000644756">
    <property type="component" value="Unassembled WGS sequence"/>
</dbReference>
<keyword evidence="7 12" id="KW-0521">NADP</keyword>
<dbReference type="PANTHER" id="PTHR19384">
    <property type="entry name" value="NITRIC OXIDE SYNTHASE-RELATED"/>
    <property type="match status" value="1"/>
</dbReference>
<dbReference type="RefSeq" id="WP_188529401.1">
    <property type="nucleotide sequence ID" value="NZ_BMGR01000002.1"/>
</dbReference>
<evidence type="ECO:0000313" key="15">
    <source>
        <dbReference type="EMBL" id="GGF93812.1"/>
    </source>
</evidence>
<dbReference type="GO" id="GO:0019344">
    <property type="term" value="P:cysteine biosynthetic process"/>
    <property type="evidence" value="ECO:0007669"/>
    <property type="project" value="UniProtKB-KW"/>
</dbReference>